<keyword evidence="3" id="KW-1185">Reference proteome</keyword>
<proteinExistence type="predicted"/>
<dbReference type="Proteomes" id="UP001187192">
    <property type="component" value="Unassembled WGS sequence"/>
</dbReference>
<comment type="caution">
    <text evidence="2">The sequence shown here is derived from an EMBL/GenBank/DDBJ whole genome shotgun (WGS) entry which is preliminary data.</text>
</comment>
<reference evidence="2" key="1">
    <citation type="submission" date="2023-07" db="EMBL/GenBank/DDBJ databases">
        <title>draft genome sequence of fig (Ficus carica).</title>
        <authorList>
            <person name="Takahashi T."/>
            <person name="Nishimura K."/>
        </authorList>
    </citation>
    <scope>NUCLEOTIDE SEQUENCE</scope>
</reference>
<protein>
    <submittedName>
        <fullName evidence="2">Uncharacterized protein</fullName>
    </submittedName>
</protein>
<evidence type="ECO:0000313" key="2">
    <source>
        <dbReference type="EMBL" id="GMN63691.1"/>
    </source>
</evidence>
<gene>
    <name evidence="2" type="ORF">TIFTF001_032771</name>
</gene>
<evidence type="ECO:0000313" key="3">
    <source>
        <dbReference type="Proteomes" id="UP001187192"/>
    </source>
</evidence>
<accession>A0AA88E0V3</accession>
<evidence type="ECO:0000256" key="1">
    <source>
        <dbReference type="SAM" id="MobiDB-lite"/>
    </source>
</evidence>
<feature type="compositionally biased region" description="Polar residues" evidence="1">
    <location>
        <begin position="106"/>
        <end position="120"/>
    </location>
</feature>
<feature type="region of interest" description="Disordered" evidence="1">
    <location>
        <begin position="88"/>
        <end position="135"/>
    </location>
</feature>
<organism evidence="2 3">
    <name type="scientific">Ficus carica</name>
    <name type="common">Common fig</name>
    <dbReference type="NCBI Taxonomy" id="3494"/>
    <lineage>
        <taxon>Eukaryota</taxon>
        <taxon>Viridiplantae</taxon>
        <taxon>Streptophyta</taxon>
        <taxon>Embryophyta</taxon>
        <taxon>Tracheophyta</taxon>
        <taxon>Spermatophyta</taxon>
        <taxon>Magnoliopsida</taxon>
        <taxon>eudicotyledons</taxon>
        <taxon>Gunneridae</taxon>
        <taxon>Pentapetalae</taxon>
        <taxon>rosids</taxon>
        <taxon>fabids</taxon>
        <taxon>Rosales</taxon>
        <taxon>Moraceae</taxon>
        <taxon>Ficeae</taxon>
        <taxon>Ficus</taxon>
    </lineage>
</organism>
<dbReference type="EMBL" id="BTGU01000156">
    <property type="protein sequence ID" value="GMN63691.1"/>
    <property type="molecule type" value="Genomic_DNA"/>
</dbReference>
<name>A0AA88E0V3_FICCA</name>
<dbReference type="AlphaFoldDB" id="A0AA88E0V3"/>
<sequence>MPYANEVPPQDNLLPLEVPPALVTPAGAQANPPMVREDLLYERFRRMKAPEFEGPTNPIEANNWLWILWDSQRQGDEAQIFKAKKEERAMLKQSQHKHNQDIHLKGQTSNSDQNSKQFGSNKRKGNVYNQGQQRNYLQKKNNQANGGNNYPICAKCGKKHLGAELYLQVVLRSWFIAQRGTTTGYTPVNINHDILNWYPI</sequence>